<feature type="region of interest" description="Disordered" evidence="7">
    <location>
        <begin position="408"/>
        <end position="448"/>
    </location>
</feature>
<feature type="transmembrane region" description="Helical" evidence="8">
    <location>
        <begin position="142"/>
        <end position="165"/>
    </location>
</feature>
<evidence type="ECO:0000256" key="5">
    <source>
        <dbReference type="ARBA" id="ARBA00022989"/>
    </source>
</evidence>
<evidence type="ECO:0000256" key="1">
    <source>
        <dbReference type="ARBA" id="ARBA00004651"/>
    </source>
</evidence>
<feature type="transmembrane region" description="Helical" evidence="8">
    <location>
        <begin position="352"/>
        <end position="375"/>
    </location>
</feature>
<feature type="transmembrane region" description="Helical" evidence="8">
    <location>
        <begin position="171"/>
        <end position="191"/>
    </location>
</feature>
<feature type="transmembrane region" description="Helical" evidence="8">
    <location>
        <begin position="381"/>
        <end position="400"/>
    </location>
</feature>
<feature type="domain" description="Major facilitator superfamily (MFS) profile" evidence="9">
    <location>
        <begin position="14"/>
        <end position="403"/>
    </location>
</feature>
<dbReference type="PANTHER" id="PTHR43414">
    <property type="entry name" value="MULTIDRUG RESISTANCE PROTEIN MDTG"/>
    <property type="match status" value="1"/>
</dbReference>
<accession>A0ABW6UBD9</accession>
<feature type="transmembrane region" description="Helical" evidence="8">
    <location>
        <begin position="52"/>
        <end position="72"/>
    </location>
</feature>
<evidence type="ECO:0000313" key="10">
    <source>
        <dbReference type="EMBL" id="MFF4520627.1"/>
    </source>
</evidence>
<dbReference type="EMBL" id="JBIAWJ010000001">
    <property type="protein sequence ID" value="MFF4520627.1"/>
    <property type="molecule type" value="Genomic_DNA"/>
</dbReference>
<dbReference type="InterPro" id="IPR020846">
    <property type="entry name" value="MFS_dom"/>
</dbReference>
<keyword evidence="2" id="KW-0813">Transport</keyword>
<reference evidence="10 11" key="1">
    <citation type="submission" date="2024-10" db="EMBL/GenBank/DDBJ databases">
        <title>The Natural Products Discovery Center: Release of the First 8490 Sequenced Strains for Exploring Actinobacteria Biosynthetic Diversity.</title>
        <authorList>
            <person name="Kalkreuter E."/>
            <person name="Kautsar S.A."/>
            <person name="Yang D."/>
            <person name="Bader C.D."/>
            <person name="Teijaro C.N."/>
            <person name="Fluegel L."/>
            <person name="Davis C.M."/>
            <person name="Simpson J.R."/>
            <person name="Lauterbach L."/>
            <person name="Steele A.D."/>
            <person name="Gui C."/>
            <person name="Meng S."/>
            <person name="Li G."/>
            <person name="Viehrig K."/>
            <person name="Ye F."/>
            <person name="Su P."/>
            <person name="Kiefer A.F."/>
            <person name="Nichols A."/>
            <person name="Cepeda A.J."/>
            <person name="Yan W."/>
            <person name="Fan B."/>
            <person name="Jiang Y."/>
            <person name="Adhikari A."/>
            <person name="Zheng C.-J."/>
            <person name="Schuster L."/>
            <person name="Cowan T.M."/>
            <person name="Smanski M.J."/>
            <person name="Chevrette M.G."/>
            <person name="De Carvalho L.P.S."/>
            <person name="Shen B."/>
        </authorList>
    </citation>
    <scope>NUCLEOTIDE SEQUENCE [LARGE SCALE GENOMIC DNA]</scope>
    <source>
        <strain evidence="10 11">NPDC001390</strain>
    </source>
</reference>
<dbReference type="InterPro" id="IPR011701">
    <property type="entry name" value="MFS"/>
</dbReference>
<feature type="transmembrane region" description="Helical" evidence="8">
    <location>
        <begin position="16"/>
        <end position="40"/>
    </location>
</feature>
<dbReference type="RefSeq" id="WP_387883466.1">
    <property type="nucleotide sequence ID" value="NZ_JBIAWJ010000001.1"/>
</dbReference>
<keyword evidence="11" id="KW-1185">Reference proteome</keyword>
<organism evidence="10 11">
    <name type="scientific">Streptomyces bluensis</name>
    <dbReference type="NCBI Taxonomy" id="33897"/>
    <lineage>
        <taxon>Bacteria</taxon>
        <taxon>Bacillati</taxon>
        <taxon>Actinomycetota</taxon>
        <taxon>Actinomycetes</taxon>
        <taxon>Kitasatosporales</taxon>
        <taxon>Streptomycetaceae</taxon>
        <taxon>Streptomyces</taxon>
    </lineage>
</organism>
<proteinExistence type="predicted"/>
<keyword evidence="4 8" id="KW-0812">Transmembrane</keyword>
<feature type="transmembrane region" description="Helical" evidence="8">
    <location>
        <begin position="260"/>
        <end position="282"/>
    </location>
</feature>
<dbReference type="PRINTS" id="PR01035">
    <property type="entry name" value="TCRTETA"/>
</dbReference>
<comment type="subcellular location">
    <subcellularLocation>
        <location evidence="1">Cell membrane</location>
        <topology evidence="1">Multi-pass membrane protein</topology>
    </subcellularLocation>
</comment>
<dbReference type="PROSITE" id="PS50850">
    <property type="entry name" value="MFS"/>
    <property type="match status" value="1"/>
</dbReference>
<feature type="transmembrane region" description="Helical" evidence="8">
    <location>
        <begin position="108"/>
        <end position="130"/>
    </location>
</feature>
<dbReference type="Gene3D" id="1.20.1250.20">
    <property type="entry name" value="MFS general substrate transporter like domains"/>
    <property type="match status" value="1"/>
</dbReference>
<dbReference type="Proteomes" id="UP001602058">
    <property type="component" value="Unassembled WGS sequence"/>
</dbReference>
<dbReference type="InterPro" id="IPR036259">
    <property type="entry name" value="MFS_trans_sf"/>
</dbReference>
<evidence type="ECO:0000256" key="8">
    <source>
        <dbReference type="SAM" id="Phobius"/>
    </source>
</evidence>
<dbReference type="PANTHER" id="PTHR43414:SF6">
    <property type="entry name" value="MULTIDRUG RESISTANCE PROTEIN MDTG"/>
    <property type="match status" value="1"/>
</dbReference>
<name>A0ABW6UBD9_9ACTN</name>
<dbReference type="InterPro" id="IPR001958">
    <property type="entry name" value="Tet-R_TetA/multi-R_MdtG-like"/>
</dbReference>
<evidence type="ECO:0000256" key="4">
    <source>
        <dbReference type="ARBA" id="ARBA00022692"/>
    </source>
</evidence>
<dbReference type="SUPFAM" id="SSF103473">
    <property type="entry name" value="MFS general substrate transporter"/>
    <property type="match status" value="1"/>
</dbReference>
<keyword evidence="6 8" id="KW-0472">Membrane</keyword>
<sequence>MTRSVAGAKDNRQAFAVLWFGQFVAVGGLTTVVPVLPFYLAGLGVPSAAVPWWTSLALAAPAAAQFVSGPLWGRIGDRYGRKPMVVRAQLGLAVALGLMAWAETAAQFVVFRFVQGLFGGVVSANAAFAGTMAREEHQGRTFGGLMSATAAGSLAGPLVGSAMAVGFGFDVLFICVATLMVLSALLSLCALREATTLSGKGEAAPTTEDLSVRGGARLLWRDRYLRRMLVGGLAAQSGVYALVVIFAPRIAEITDSVRTATLWIGVLQAVTWAATLVGGMWWGHRNDRGSPQRNFAFAALGCGLAVALQAVPGEPGWLTPLRLLQGFCFAALLPSIQHLVSRGTPFSGRGTCLALTMSVLGFGQVLGPLFGAAVAGLGHSVWQFCGLGLLFVGAAALAAARPRPWRATLSPVPSRSDGTHVGSGPQPASRSHPEKKDHMSVRAGRSIR</sequence>
<evidence type="ECO:0000256" key="3">
    <source>
        <dbReference type="ARBA" id="ARBA00022475"/>
    </source>
</evidence>
<gene>
    <name evidence="10" type="ORF">ACFY1D_04055</name>
</gene>
<evidence type="ECO:0000256" key="7">
    <source>
        <dbReference type="SAM" id="MobiDB-lite"/>
    </source>
</evidence>
<comment type="caution">
    <text evidence="10">The sequence shown here is derived from an EMBL/GenBank/DDBJ whole genome shotgun (WGS) entry which is preliminary data.</text>
</comment>
<evidence type="ECO:0000259" key="9">
    <source>
        <dbReference type="PROSITE" id="PS50850"/>
    </source>
</evidence>
<evidence type="ECO:0000313" key="11">
    <source>
        <dbReference type="Proteomes" id="UP001602058"/>
    </source>
</evidence>
<protein>
    <submittedName>
        <fullName evidence="10">MFS transporter</fullName>
    </submittedName>
</protein>
<keyword evidence="3" id="KW-1003">Cell membrane</keyword>
<keyword evidence="5 8" id="KW-1133">Transmembrane helix</keyword>
<evidence type="ECO:0000256" key="6">
    <source>
        <dbReference type="ARBA" id="ARBA00023136"/>
    </source>
</evidence>
<feature type="transmembrane region" description="Helical" evidence="8">
    <location>
        <begin position="84"/>
        <end position="102"/>
    </location>
</feature>
<feature type="transmembrane region" description="Helical" evidence="8">
    <location>
        <begin position="323"/>
        <end position="340"/>
    </location>
</feature>
<dbReference type="Pfam" id="PF07690">
    <property type="entry name" value="MFS_1"/>
    <property type="match status" value="1"/>
</dbReference>
<feature type="transmembrane region" description="Helical" evidence="8">
    <location>
        <begin position="228"/>
        <end position="248"/>
    </location>
</feature>
<evidence type="ECO:0000256" key="2">
    <source>
        <dbReference type="ARBA" id="ARBA00022448"/>
    </source>
</evidence>
<feature type="transmembrane region" description="Helical" evidence="8">
    <location>
        <begin position="294"/>
        <end position="311"/>
    </location>
</feature>
<feature type="compositionally biased region" description="Basic and acidic residues" evidence="7">
    <location>
        <begin position="431"/>
        <end position="440"/>
    </location>
</feature>